<dbReference type="GO" id="GO:0002230">
    <property type="term" value="P:positive regulation of defense response to virus by host"/>
    <property type="evidence" value="ECO:0007669"/>
    <property type="project" value="Ensembl"/>
</dbReference>
<dbReference type="GeneID" id="103043645"/>
<reference evidence="19" key="1">
    <citation type="submission" date="2013-03" db="EMBL/GenBank/DDBJ databases">
        <authorList>
            <person name="Jeffery W."/>
            <person name="Warren W."/>
            <person name="Wilson R.K."/>
        </authorList>
    </citation>
    <scope>NUCLEOTIDE SEQUENCE</scope>
    <source>
        <strain evidence="19">female</strain>
    </source>
</reference>
<evidence type="ECO:0000256" key="3">
    <source>
        <dbReference type="ARBA" id="ARBA00004542"/>
    </source>
</evidence>
<comment type="similarity">
    <text evidence="6">Belongs to the STING family.</text>
</comment>
<evidence type="ECO:0000256" key="10">
    <source>
        <dbReference type="ARBA" id="ARBA00022824"/>
    </source>
</evidence>
<dbReference type="GeneTree" id="ENSGT00390000008582"/>
<dbReference type="CDD" id="cd22658">
    <property type="entry name" value="STING_C_metazoan-like"/>
    <property type="match status" value="1"/>
</dbReference>
<dbReference type="InterPro" id="IPR055434">
    <property type="entry name" value="STING_TM"/>
</dbReference>
<dbReference type="RefSeq" id="XP_022527733.1">
    <property type="nucleotide sequence ID" value="XM_022672012.2"/>
</dbReference>
<dbReference type="GO" id="GO:0002753">
    <property type="term" value="P:cytoplasmic pattern recognition receptor signaling pathway"/>
    <property type="evidence" value="ECO:0007669"/>
    <property type="project" value="Ensembl"/>
</dbReference>
<dbReference type="FunCoup" id="A0A3B1JFC3">
    <property type="interactions" value="938"/>
</dbReference>
<dbReference type="GO" id="GO:0045087">
    <property type="term" value="P:innate immune response"/>
    <property type="evidence" value="ECO:0007669"/>
    <property type="project" value="Ensembl"/>
</dbReference>
<evidence type="ECO:0000256" key="8">
    <source>
        <dbReference type="ARBA" id="ARBA00022692"/>
    </source>
</evidence>
<dbReference type="Pfam" id="PF15009">
    <property type="entry name" value="STING_LBD"/>
    <property type="match status" value="1"/>
</dbReference>
<dbReference type="GO" id="GO:1901224">
    <property type="term" value="P:positive regulation of non-canonical NF-kappaB signal transduction"/>
    <property type="evidence" value="ECO:0007669"/>
    <property type="project" value="Ensembl"/>
</dbReference>
<dbReference type="KEGG" id="amex:103043645"/>
<dbReference type="GO" id="GO:0061709">
    <property type="term" value="P:reticulophagy"/>
    <property type="evidence" value="ECO:0007669"/>
    <property type="project" value="TreeGrafter"/>
</dbReference>
<keyword evidence="9" id="KW-0547">Nucleotide-binding</keyword>
<evidence type="ECO:0000259" key="17">
    <source>
        <dbReference type="Pfam" id="PF23417"/>
    </source>
</evidence>
<evidence type="ECO:0000256" key="4">
    <source>
        <dbReference type="ARBA" id="ARBA00004556"/>
    </source>
</evidence>
<dbReference type="GO" id="GO:0000045">
    <property type="term" value="P:autophagosome assembly"/>
    <property type="evidence" value="ECO:0007669"/>
    <property type="project" value="TreeGrafter"/>
</dbReference>
<dbReference type="AlphaFoldDB" id="A0A3B1JFC3"/>
<evidence type="ECO:0000256" key="14">
    <source>
        <dbReference type="SAM" id="MobiDB-lite"/>
    </source>
</evidence>
<dbReference type="GO" id="GO:0033116">
    <property type="term" value="C:endoplasmic reticulum-Golgi intermediate compartment membrane"/>
    <property type="evidence" value="ECO:0007669"/>
    <property type="project" value="UniProtKB-SubCell"/>
</dbReference>
<feature type="domain" description="STING ligand-binding" evidence="16">
    <location>
        <begin position="148"/>
        <end position="328"/>
    </location>
</feature>
<comment type="subcellular location">
    <subcellularLocation>
        <location evidence="4">Cytoplasm</location>
        <location evidence="4">Perinuclear region</location>
    </subcellularLocation>
    <subcellularLocation>
        <location evidence="3">Cytoplasmic vesicle</location>
        <location evidence="3">Autophagosome membrane</location>
        <topology evidence="3">Multi-pass membrane protein</topology>
    </subcellularLocation>
    <subcellularLocation>
        <location evidence="2">Endoplasmic reticulum membrane</location>
        <topology evidence="2">Multi-pass membrane protein</topology>
    </subcellularLocation>
    <subcellularLocation>
        <location evidence="1">Endoplasmic reticulum-Golgi intermediate compartment membrane</location>
        <topology evidence="1">Multi-pass membrane protein</topology>
    </subcellularLocation>
    <subcellularLocation>
        <location evidence="5">Golgi apparatus membrane</location>
        <topology evidence="5">Multi-pass membrane protein</topology>
    </subcellularLocation>
</comment>
<dbReference type="GO" id="GO:0000139">
    <property type="term" value="C:Golgi membrane"/>
    <property type="evidence" value="ECO:0007669"/>
    <property type="project" value="UniProtKB-SubCell"/>
</dbReference>
<dbReference type="GO" id="GO:0061507">
    <property type="term" value="F:2',3'-cyclic GMP-AMP binding"/>
    <property type="evidence" value="ECO:0007669"/>
    <property type="project" value="TreeGrafter"/>
</dbReference>
<proteinExistence type="inferred from homology"/>
<reference evidence="18" key="3">
    <citation type="submission" date="2025-08" db="UniProtKB">
        <authorList>
            <consortium name="Ensembl"/>
        </authorList>
    </citation>
    <scope>IDENTIFICATION</scope>
</reference>
<accession>A0A3B1JFC3</accession>
<dbReference type="InterPro" id="IPR029158">
    <property type="entry name" value="STING"/>
</dbReference>
<keyword evidence="19" id="KW-1185">Reference proteome</keyword>
<feature type="region of interest" description="Disordered" evidence="14">
    <location>
        <begin position="371"/>
        <end position="390"/>
    </location>
</feature>
<name>A0A3B1JFC3_ASTMX</name>
<dbReference type="Proteomes" id="UP000018467">
    <property type="component" value="Unassembled WGS sequence"/>
</dbReference>
<feature type="transmembrane region" description="Helical" evidence="15">
    <location>
        <begin position="88"/>
        <end position="107"/>
    </location>
</feature>
<feature type="transmembrane region" description="Helical" evidence="15">
    <location>
        <begin position="45"/>
        <end position="67"/>
    </location>
</feature>
<dbReference type="InterPro" id="IPR047191">
    <property type="entry name" value="STING_C_chordates"/>
</dbReference>
<dbReference type="Gene3D" id="3.40.50.12100">
    <property type="entry name" value="Stimulator of interferon genes protein"/>
    <property type="match status" value="1"/>
</dbReference>
<evidence type="ECO:0000256" key="5">
    <source>
        <dbReference type="ARBA" id="ARBA00004653"/>
    </source>
</evidence>
<keyword evidence="8 15" id="KW-0812">Transmembrane</keyword>
<dbReference type="Pfam" id="PF23417">
    <property type="entry name" value="STING_TM"/>
    <property type="match status" value="1"/>
</dbReference>
<dbReference type="GO" id="GO:0016239">
    <property type="term" value="P:positive regulation of macroautophagy"/>
    <property type="evidence" value="ECO:0007669"/>
    <property type="project" value="Ensembl"/>
</dbReference>
<dbReference type="Bgee" id="ENSAMXG00000035008">
    <property type="expression patterns" value="Expressed in testis and 4 other cell types or tissues"/>
</dbReference>
<evidence type="ECO:0000256" key="9">
    <source>
        <dbReference type="ARBA" id="ARBA00022741"/>
    </source>
</evidence>
<protein>
    <recommendedName>
        <fullName evidence="7">Stimulator of interferon genes protein</fullName>
    </recommendedName>
</protein>
<evidence type="ECO:0000256" key="6">
    <source>
        <dbReference type="ARBA" id="ARBA00009027"/>
    </source>
</evidence>
<feature type="transmembrane region" description="Helical" evidence="15">
    <location>
        <begin position="12"/>
        <end position="33"/>
    </location>
</feature>
<evidence type="ECO:0000256" key="7">
    <source>
        <dbReference type="ARBA" id="ARBA00018708"/>
    </source>
</evidence>
<reference evidence="19" key="2">
    <citation type="journal article" date="2014" name="Nat. Commun.">
        <title>The cavefish genome reveals candidate genes for eye loss.</title>
        <authorList>
            <person name="McGaugh S.E."/>
            <person name="Gross J.B."/>
            <person name="Aken B."/>
            <person name="Blin M."/>
            <person name="Borowsky R."/>
            <person name="Chalopin D."/>
            <person name="Hinaux H."/>
            <person name="Jeffery W.R."/>
            <person name="Keene A."/>
            <person name="Ma L."/>
            <person name="Minx P."/>
            <person name="Murphy D."/>
            <person name="O'Quin K.E."/>
            <person name="Retaux S."/>
            <person name="Rohner N."/>
            <person name="Searle S.M."/>
            <person name="Stahl B.A."/>
            <person name="Tabin C."/>
            <person name="Volff J.N."/>
            <person name="Yoshizawa M."/>
            <person name="Warren W.C."/>
        </authorList>
    </citation>
    <scope>NUCLEOTIDE SEQUENCE [LARGE SCALE GENOMIC DNA]</scope>
    <source>
        <strain evidence="19">female</strain>
    </source>
</reference>
<dbReference type="FunFam" id="1.20.5.5200:FF:000001">
    <property type="entry name" value="Stimulator of interferon genes protein"/>
    <property type="match status" value="1"/>
</dbReference>
<evidence type="ECO:0000256" key="13">
    <source>
        <dbReference type="ARBA" id="ARBA00024169"/>
    </source>
</evidence>
<dbReference type="GO" id="GO:0051607">
    <property type="term" value="P:defense response to virus"/>
    <property type="evidence" value="ECO:0007669"/>
    <property type="project" value="TreeGrafter"/>
</dbReference>
<dbReference type="STRING" id="7994.ENSAMXP00000041107"/>
<dbReference type="GO" id="GO:0005789">
    <property type="term" value="C:endoplasmic reticulum membrane"/>
    <property type="evidence" value="ECO:0007669"/>
    <property type="project" value="UniProtKB-SubCell"/>
</dbReference>
<keyword evidence="11 15" id="KW-1133">Transmembrane helix</keyword>
<organism evidence="18 19">
    <name type="scientific">Astyanax mexicanus</name>
    <name type="common">Blind cave fish</name>
    <name type="synonym">Astyanax fasciatus mexicanus</name>
    <dbReference type="NCBI Taxonomy" id="7994"/>
    <lineage>
        <taxon>Eukaryota</taxon>
        <taxon>Metazoa</taxon>
        <taxon>Chordata</taxon>
        <taxon>Craniata</taxon>
        <taxon>Vertebrata</taxon>
        <taxon>Euteleostomi</taxon>
        <taxon>Actinopterygii</taxon>
        <taxon>Neopterygii</taxon>
        <taxon>Teleostei</taxon>
        <taxon>Ostariophysi</taxon>
        <taxon>Characiformes</taxon>
        <taxon>Characoidei</taxon>
        <taxon>Acestrorhamphidae</taxon>
        <taxon>Acestrorhamphinae</taxon>
        <taxon>Astyanax</taxon>
    </lineage>
</organism>
<dbReference type="GO" id="GO:0032481">
    <property type="term" value="P:positive regulation of type I interferon production"/>
    <property type="evidence" value="ECO:0007669"/>
    <property type="project" value="InterPro"/>
</dbReference>
<keyword evidence="12 15" id="KW-0472">Membrane</keyword>
<feature type="domain" description="STING transmembrane" evidence="17">
    <location>
        <begin position="44"/>
        <end position="146"/>
    </location>
</feature>
<evidence type="ECO:0000313" key="19">
    <source>
        <dbReference type="Proteomes" id="UP000018467"/>
    </source>
</evidence>
<dbReference type="FunFam" id="3.40.50.12100:FF:000001">
    <property type="entry name" value="Stimulator of interferon genes protein"/>
    <property type="match status" value="1"/>
</dbReference>
<dbReference type="InterPro" id="IPR055432">
    <property type="entry name" value="STING_LBD"/>
</dbReference>
<evidence type="ECO:0000256" key="1">
    <source>
        <dbReference type="ARBA" id="ARBA00004457"/>
    </source>
</evidence>
<dbReference type="Gene3D" id="1.20.5.5200">
    <property type="match status" value="1"/>
</dbReference>
<dbReference type="InParanoid" id="A0A3B1JFC3"/>
<evidence type="ECO:0000256" key="11">
    <source>
        <dbReference type="ARBA" id="ARBA00022989"/>
    </source>
</evidence>
<sequence>MGDESVVPRPRGWAPAVCAVGLSLTALALVSLVDPSSIRGACELAALSLSLGALLHSLCLLTEEWLFHSQQRYGGSFKRILQACFSRANVGGVCVVFLMLLMGGFSYSPQQWALVVLTSSLYTLFKTIGVLGPAPVEISEVSESRKMDVAHGLAWSIYLGYLKLVLPELEGQVKKHCNETREVLNSARLHILLPLSAAATARLEEVDRNVQYHKNLPDLQLDRAGVRGRVYKHSIYKITDQNQKDYYCVAEYATPLLTLYQMSQDGIAGFSAWDRRQQVLLFYNTLTHILESSLECRNRYRLILLEDDQAAEPHYLSQELIKNLQQEEHEIPMEQGREFPRPVAEVGLKRAPVQHNGVQEQPACSMPSLEISGPMSLRSLPEENTDYTHH</sequence>
<dbReference type="PANTHER" id="PTHR34339">
    <property type="entry name" value="STIMULATOR OF INTERFERON GENES PROTEIN"/>
    <property type="match status" value="1"/>
</dbReference>
<dbReference type="GO" id="GO:0035438">
    <property type="term" value="F:cyclic-di-GMP binding"/>
    <property type="evidence" value="ECO:0007669"/>
    <property type="project" value="TreeGrafter"/>
</dbReference>
<evidence type="ECO:0000313" key="18">
    <source>
        <dbReference type="Ensembl" id="ENSAMXP00000041107.1"/>
    </source>
</evidence>
<evidence type="ECO:0000256" key="15">
    <source>
        <dbReference type="SAM" id="Phobius"/>
    </source>
</evidence>
<keyword evidence="10" id="KW-0256">Endoplasmic reticulum</keyword>
<evidence type="ECO:0000256" key="12">
    <source>
        <dbReference type="ARBA" id="ARBA00023136"/>
    </source>
</evidence>
<reference evidence="18" key="4">
    <citation type="submission" date="2025-09" db="UniProtKB">
        <authorList>
            <consortium name="Ensembl"/>
        </authorList>
    </citation>
    <scope>IDENTIFICATION</scope>
</reference>
<dbReference type="GO" id="GO:0048471">
    <property type="term" value="C:perinuclear region of cytoplasm"/>
    <property type="evidence" value="ECO:0007669"/>
    <property type="project" value="UniProtKB-SubCell"/>
</dbReference>
<dbReference type="PANTHER" id="PTHR34339:SF1">
    <property type="entry name" value="STIMULATOR OF INTERFERON GENES PROTEIN"/>
    <property type="match status" value="1"/>
</dbReference>
<dbReference type="Ensembl" id="ENSAMXT00000029892.1">
    <property type="protein sequence ID" value="ENSAMXP00000041107.1"/>
    <property type="gene ID" value="ENSAMXG00000035008.1"/>
</dbReference>
<evidence type="ECO:0000256" key="2">
    <source>
        <dbReference type="ARBA" id="ARBA00004477"/>
    </source>
</evidence>
<dbReference type="CTD" id="340061"/>
<comment type="catalytic activity">
    <reaction evidence="13">
        <text>H(+)(in) = H(+)(out)</text>
        <dbReference type="Rhea" id="RHEA:34979"/>
        <dbReference type="ChEBI" id="CHEBI:15378"/>
    </reaction>
</comment>
<dbReference type="GO" id="GO:0000421">
    <property type="term" value="C:autophagosome membrane"/>
    <property type="evidence" value="ECO:0007669"/>
    <property type="project" value="UniProtKB-SubCell"/>
</dbReference>
<evidence type="ECO:0000259" key="16">
    <source>
        <dbReference type="Pfam" id="PF15009"/>
    </source>
</evidence>
<dbReference type="InterPro" id="IPR038623">
    <property type="entry name" value="STING_C_sf"/>
</dbReference>